<dbReference type="InterPro" id="IPR013538">
    <property type="entry name" value="ASHA1/2-like_C"/>
</dbReference>
<evidence type="ECO:0000256" key="1">
    <source>
        <dbReference type="ARBA" id="ARBA00006817"/>
    </source>
</evidence>
<dbReference type="Gene3D" id="3.30.530.20">
    <property type="match status" value="1"/>
</dbReference>
<feature type="domain" description="Activator of Hsp90 ATPase homologue 1/2-like C-terminal" evidence="2">
    <location>
        <begin position="13"/>
        <end position="124"/>
    </location>
</feature>
<proteinExistence type="inferred from homology"/>
<dbReference type="Proteomes" id="UP000622552">
    <property type="component" value="Unassembled WGS sequence"/>
</dbReference>
<comment type="similarity">
    <text evidence="1">Belongs to the AHA1 family.</text>
</comment>
<sequence length="127" mass="13984">MSELRTGVDLPGVPAERAIAAFTDPDVLRAWWGGELFMADGMYVVNFEHLGRVLTGRVLAHDPAAHLAFSWQWDGEGKAFRVDVRADGGRLELTHGPYTPADADERTAHIAGWAFFLPRLAKTLLTP</sequence>
<dbReference type="EMBL" id="JADOUF010000001">
    <property type="protein sequence ID" value="MBG6138281.1"/>
    <property type="molecule type" value="Genomic_DNA"/>
</dbReference>
<dbReference type="Pfam" id="PF08327">
    <property type="entry name" value="AHSA1"/>
    <property type="match status" value="1"/>
</dbReference>
<dbReference type="RefSeq" id="WP_197005057.1">
    <property type="nucleotide sequence ID" value="NZ_BONS01000017.1"/>
</dbReference>
<dbReference type="AlphaFoldDB" id="A0A8J7GHT6"/>
<evidence type="ECO:0000313" key="3">
    <source>
        <dbReference type="EMBL" id="MBG6138281.1"/>
    </source>
</evidence>
<accession>A0A8J7GHT6</accession>
<organism evidence="3 4">
    <name type="scientific">Longispora fulva</name>
    <dbReference type="NCBI Taxonomy" id="619741"/>
    <lineage>
        <taxon>Bacteria</taxon>
        <taxon>Bacillati</taxon>
        <taxon>Actinomycetota</taxon>
        <taxon>Actinomycetes</taxon>
        <taxon>Micromonosporales</taxon>
        <taxon>Micromonosporaceae</taxon>
        <taxon>Longispora</taxon>
    </lineage>
</organism>
<dbReference type="InterPro" id="IPR023393">
    <property type="entry name" value="START-like_dom_sf"/>
</dbReference>
<gene>
    <name evidence="3" type="ORF">IW245_004475</name>
</gene>
<name>A0A8J7GHT6_9ACTN</name>
<comment type="caution">
    <text evidence="3">The sequence shown here is derived from an EMBL/GenBank/DDBJ whole genome shotgun (WGS) entry which is preliminary data.</text>
</comment>
<dbReference type="SUPFAM" id="SSF55961">
    <property type="entry name" value="Bet v1-like"/>
    <property type="match status" value="1"/>
</dbReference>
<evidence type="ECO:0000259" key="2">
    <source>
        <dbReference type="Pfam" id="PF08327"/>
    </source>
</evidence>
<keyword evidence="4" id="KW-1185">Reference proteome</keyword>
<reference evidence="3" key="1">
    <citation type="submission" date="2020-11" db="EMBL/GenBank/DDBJ databases">
        <title>Sequencing the genomes of 1000 actinobacteria strains.</title>
        <authorList>
            <person name="Klenk H.-P."/>
        </authorList>
    </citation>
    <scope>NUCLEOTIDE SEQUENCE</scope>
    <source>
        <strain evidence="3">DSM 45356</strain>
    </source>
</reference>
<protein>
    <submittedName>
        <fullName evidence="3">Uncharacterized protein YndB with AHSA1/START domain</fullName>
    </submittedName>
</protein>
<evidence type="ECO:0000313" key="4">
    <source>
        <dbReference type="Proteomes" id="UP000622552"/>
    </source>
</evidence>
<dbReference type="CDD" id="cd07814">
    <property type="entry name" value="SRPBCC_CalC_Aha1-like"/>
    <property type="match status" value="1"/>
</dbReference>